<comment type="caution">
    <text evidence="2">The sequence shown here is derived from an EMBL/GenBank/DDBJ whole genome shotgun (WGS) entry which is preliminary data.</text>
</comment>
<dbReference type="Gene3D" id="3.30.300.100">
    <property type="entry name" value="MTH677-like"/>
    <property type="match status" value="1"/>
</dbReference>
<organism evidence="2 3">
    <name type="scientific">Methanobacterium spitsbergense</name>
    <dbReference type="NCBI Taxonomy" id="2874285"/>
    <lineage>
        <taxon>Archaea</taxon>
        <taxon>Methanobacteriati</taxon>
        <taxon>Methanobacteriota</taxon>
        <taxon>Methanomada group</taxon>
        <taxon>Methanobacteria</taxon>
        <taxon>Methanobacteriales</taxon>
        <taxon>Methanobacteriaceae</taxon>
        <taxon>Methanobacterium</taxon>
    </lineage>
</organism>
<sequence>MRKLSDQELDEISELAVKSAENFIYSKIPKKEVLDLDIKVELDYHEGLDVDINVDIQFDPLSKPDDGIADDAVDYAIAEIDSYIAKN</sequence>
<comment type="similarity">
    <text evidence="1">Belongs to the UPF0440 family.</text>
</comment>
<keyword evidence="3" id="KW-1185">Reference proteome</keyword>
<protein>
    <submittedName>
        <fullName evidence="2">DUF3194 domain-containing protein</fullName>
    </submittedName>
</protein>
<evidence type="ECO:0000256" key="1">
    <source>
        <dbReference type="ARBA" id="ARBA00008515"/>
    </source>
</evidence>
<dbReference type="RefSeq" id="WP_223791234.1">
    <property type="nucleotide sequence ID" value="NZ_JAIOUQ010000007.1"/>
</dbReference>
<dbReference type="Pfam" id="PF11419">
    <property type="entry name" value="DUF3194"/>
    <property type="match status" value="1"/>
</dbReference>
<accession>A0A8T5UNT6</accession>
<dbReference type="SUPFAM" id="SSF110783">
    <property type="entry name" value="Hypothetical protein MTH677"/>
    <property type="match status" value="1"/>
</dbReference>
<gene>
    <name evidence="2" type="ORF">K8N75_06220</name>
</gene>
<evidence type="ECO:0000313" key="2">
    <source>
        <dbReference type="EMBL" id="MBZ2165632.1"/>
    </source>
</evidence>
<dbReference type="EMBL" id="JAIOUQ010000007">
    <property type="protein sequence ID" value="MBZ2165632.1"/>
    <property type="molecule type" value="Genomic_DNA"/>
</dbReference>
<dbReference type="Proteomes" id="UP000825933">
    <property type="component" value="Unassembled WGS sequence"/>
</dbReference>
<dbReference type="InterPro" id="IPR035954">
    <property type="entry name" value="MTH677-like_sf"/>
</dbReference>
<proteinExistence type="inferred from homology"/>
<dbReference type="AlphaFoldDB" id="A0A8T5UNT6"/>
<dbReference type="InterPro" id="IPR024502">
    <property type="entry name" value="DUF3194"/>
</dbReference>
<evidence type="ECO:0000313" key="3">
    <source>
        <dbReference type="Proteomes" id="UP000825933"/>
    </source>
</evidence>
<name>A0A8T5UNT6_9EURY</name>
<reference evidence="3" key="1">
    <citation type="journal article" date="2022" name="Microbiol. Resour. Announc.">
        <title>Draft Genome Sequence of a Methanogenic Archaeon from West Spitsbergen Permafrost.</title>
        <authorList>
            <person name="Trubitsyn V."/>
            <person name="Rivkina E."/>
            <person name="Shcherbakova V."/>
        </authorList>
    </citation>
    <scope>NUCLEOTIDE SEQUENCE [LARGE SCALE GENOMIC DNA]</scope>
    <source>
        <strain evidence="3">VT</strain>
    </source>
</reference>